<keyword evidence="2" id="KW-0863">Zinc-finger</keyword>
<sequence length="785" mass="84982">MGLYDGDDCSADLAAKFGIPVALVIDVRAMAQTAAAIAVGLRNYRDDFDMVGVIANKCGSKYHGQLVRDALPDDLPLWAALKRDESIPSEQKEDWIESRLESGADLLEEAGILPFVDTLKPVPFMSQQIPAVCPDALLGKTIAIARDDAFSFTYTANITLLQDMGAKICYFSPIRDDSIPTEATAVWLPGGYPELHAKALSENTSMISSLKQFHDDGKPILAECGGEAEPPAATASDRTANATAASNVMSSLAGLGSTSSEDEKQKEKDVVGGTSLLKESSSASLPSRQQQQPKQQNTAWIPATSSNDSSAVIHSSGANGAAIKAASKPAATISNLSKSQPLRPSPSKPQQSAKAKAPATVGTADGKKKKKEKDDKKKTSKKKSSVDGKKGKDKVKKKKEKVKSSLESKTKNLAKKLPTSATSSTPASSTGYSAQQAAVNDMMRRALEEDQYSALGSVDYNPRLGVGKPILNRNTLLVAMKRHMRMEAMNTLSNFDGKSFLEDAEEYVERGGKASSSFVVNKAPTVLPDNNDDEELDVNGRRIGKRRKKKKQNRRGGGGNAFMSTPDASIGGQGVGSGGMDDDDGVGGGGVDSSGFDEDSLMAEDAEISIFGQTAGSSNATWVECDRCKKWRRLRGVVDARKLPSKWYCSMNKNDPERARCSAPEEEYDAATTPESAMDQRTRKHLRLWVRRLHGNEAYENRQRKKRSGTANAKEPYEWIRCCNPSCGKWRMLLRSMDASTIMDQCKDGEWYCVMNTWDEKAASCGAAQENLPALGCPPWVMRDH</sequence>
<dbReference type="EMBL" id="JATAAI010000027">
    <property type="protein sequence ID" value="KAK1736934.1"/>
    <property type="molecule type" value="Genomic_DNA"/>
</dbReference>
<evidence type="ECO:0000313" key="7">
    <source>
        <dbReference type="EMBL" id="KAK1736934.1"/>
    </source>
</evidence>
<dbReference type="InterPro" id="IPR004484">
    <property type="entry name" value="CbiA/CobB_synth"/>
</dbReference>
<dbReference type="EC" id="6.3.5.12" evidence="7"/>
<dbReference type="SUPFAM" id="SSF52540">
    <property type="entry name" value="P-loop containing nucleoside triphosphate hydrolases"/>
    <property type="match status" value="1"/>
</dbReference>
<dbReference type="PANTHER" id="PTHR43873:SF1">
    <property type="entry name" value="COBYRINATE A,C-DIAMIDE SYNTHASE"/>
    <property type="match status" value="1"/>
</dbReference>
<feature type="region of interest" description="Disordered" evidence="5">
    <location>
        <begin position="278"/>
        <end position="313"/>
    </location>
</feature>
<protein>
    <submittedName>
        <fullName evidence="7">Cobyrinate a,c-diamide synthase</fullName>
        <ecNumber evidence="7">6.3.5.12</ecNumber>
    </submittedName>
</protein>
<reference evidence="7" key="1">
    <citation type="submission" date="2023-06" db="EMBL/GenBank/DDBJ databases">
        <title>Survivors Of The Sea: Transcriptome response of Skeletonema marinoi to long-term dormancy.</title>
        <authorList>
            <person name="Pinder M.I.M."/>
            <person name="Kourtchenko O."/>
            <person name="Robertson E.K."/>
            <person name="Larsson T."/>
            <person name="Maumus F."/>
            <person name="Osuna-Cruz C.M."/>
            <person name="Vancaester E."/>
            <person name="Stenow R."/>
            <person name="Vandepoele K."/>
            <person name="Ploug H."/>
            <person name="Bruchert V."/>
            <person name="Godhe A."/>
            <person name="Topel M."/>
        </authorList>
    </citation>
    <scope>NUCLEOTIDE SEQUENCE</scope>
    <source>
        <strain evidence="7">R05AC</strain>
    </source>
</reference>
<accession>A0AAD9D8P8</accession>
<keyword evidence="3" id="KW-0862">Zinc</keyword>
<feature type="compositionally biased region" description="Basic residues" evidence="5">
    <location>
        <begin position="391"/>
        <end position="401"/>
    </location>
</feature>
<dbReference type="InterPro" id="IPR029062">
    <property type="entry name" value="Class_I_gatase-like"/>
</dbReference>
<evidence type="ECO:0000256" key="1">
    <source>
        <dbReference type="ARBA" id="ARBA00022723"/>
    </source>
</evidence>
<dbReference type="SUPFAM" id="SSF52317">
    <property type="entry name" value="Class I glutamine amidotransferase-like"/>
    <property type="match status" value="1"/>
</dbReference>
<name>A0AAD9D8P8_9STRA</name>
<feature type="compositionally biased region" description="Low complexity" evidence="5">
    <location>
        <begin position="348"/>
        <end position="359"/>
    </location>
</feature>
<dbReference type="Proteomes" id="UP001224775">
    <property type="component" value="Unassembled WGS sequence"/>
</dbReference>
<feature type="compositionally biased region" description="Polar residues" evidence="5">
    <location>
        <begin position="278"/>
        <end position="288"/>
    </location>
</feature>
<dbReference type="InterPro" id="IPR027417">
    <property type="entry name" value="P-loop_NTPase"/>
</dbReference>
<keyword evidence="7" id="KW-0436">Ligase</keyword>
<dbReference type="InterPro" id="IPR011124">
    <property type="entry name" value="Znf_CW"/>
</dbReference>
<gene>
    <name evidence="7" type="ORF">QTG54_012379</name>
</gene>
<comment type="caution">
    <text evidence="7">The sequence shown here is derived from an EMBL/GenBank/DDBJ whole genome shotgun (WGS) entry which is preliminary data.</text>
</comment>
<feature type="region of interest" description="Disordered" evidence="5">
    <location>
        <begin position="530"/>
        <end position="595"/>
    </location>
</feature>
<feature type="compositionally biased region" description="Polar residues" evidence="5">
    <location>
        <begin position="297"/>
        <end position="313"/>
    </location>
</feature>
<dbReference type="Pfam" id="PF07496">
    <property type="entry name" value="zf-CW"/>
    <property type="match status" value="2"/>
</dbReference>
<feature type="compositionally biased region" description="Low complexity" evidence="5">
    <location>
        <begin position="418"/>
        <end position="430"/>
    </location>
</feature>
<proteinExistence type="predicted"/>
<evidence type="ECO:0000256" key="2">
    <source>
        <dbReference type="ARBA" id="ARBA00022771"/>
    </source>
</evidence>
<organism evidence="7 8">
    <name type="scientific">Skeletonema marinoi</name>
    <dbReference type="NCBI Taxonomy" id="267567"/>
    <lineage>
        <taxon>Eukaryota</taxon>
        <taxon>Sar</taxon>
        <taxon>Stramenopiles</taxon>
        <taxon>Ochrophyta</taxon>
        <taxon>Bacillariophyta</taxon>
        <taxon>Coscinodiscophyceae</taxon>
        <taxon>Thalassiosirophycidae</taxon>
        <taxon>Thalassiosirales</taxon>
        <taxon>Skeletonemataceae</taxon>
        <taxon>Skeletonema</taxon>
        <taxon>Skeletonema marinoi-dohrnii complex</taxon>
    </lineage>
</organism>
<evidence type="ECO:0000256" key="3">
    <source>
        <dbReference type="ARBA" id="ARBA00022833"/>
    </source>
</evidence>
<keyword evidence="4" id="KW-0315">Glutamine amidotransferase</keyword>
<feature type="domain" description="CW-type" evidence="6">
    <location>
        <begin position="616"/>
        <end position="669"/>
    </location>
</feature>
<dbReference type="InterPro" id="IPR011698">
    <property type="entry name" value="GATase_3"/>
</dbReference>
<feature type="region of interest" description="Disordered" evidence="5">
    <location>
        <begin position="218"/>
        <end position="241"/>
    </location>
</feature>
<dbReference type="GO" id="GO:0008270">
    <property type="term" value="F:zinc ion binding"/>
    <property type="evidence" value="ECO:0007669"/>
    <property type="project" value="UniProtKB-KW"/>
</dbReference>
<dbReference type="Gene3D" id="3.40.50.880">
    <property type="match status" value="1"/>
</dbReference>
<feature type="compositionally biased region" description="Basic residues" evidence="5">
    <location>
        <begin position="542"/>
        <end position="554"/>
    </location>
</feature>
<dbReference type="Pfam" id="PF07685">
    <property type="entry name" value="GATase_3"/>
    <property type="match status" value="1"/>
</dbReference>
<dbReference type="PROSITE" id="PS51274">
    <property type="entry name" value="GATASE_COBBQ"/>
    <property type="match status" value="1"/>
</dbReference>
<dbReference type="PANTHER" id="PTHR43873">
    <property type="entry name" value="COBYRINATE A,C-DIAMIDE SYNTHASE"/>
    <property type="match status" value="1"/>
</dbReference>
<feature type="region of interest" description="Disordered" evidence="5">
    <location>
        <begin position="332"/>
        <end position="436"/>
    </location>
</feature>
<evidence type="ECO:0000256" key="5">
    <source>
        <dbReference type="SAM" id="MobiDB-lite"/>
    </source>
</evidence>
<dbReference type="Gene3D" id="3.30.40.100">
    <property type="match status" value="2"/>
</dbReference>
<feature type="compositionally biased region" description="Low complexity" evidence="5">
    <location>
        <begin position="222"/>
        <end position="235"/>
    </location>
</feature>
<evidence type="ECO:0000313" key="8">
    <source>
        <dbReference type="Proteomes" id="UP001224775"/>
    </source>
</evidence>
<evidence type="ECO:0000256" key="4">
    <source>
        <dbReference type="ARBA" id="ARBA00022962"/>
    </source>
</evidence>
<feature type="domain" description="CW-type" evidence="6">
    <location>
        <begin position="713"/>
        <end position="773"/>
    </location>
</feature>
<keyword evidence="1" id="KW-0479">Metal-binding</keyword>
<keyword evidence="8" id="KW-1185">Reference proteome</keyword>
<dbReference type="AlphaFoldDB" id="A0AAD9D8P8"/>
<dbReference type="PROSITE" id="PS51050">
    <property type="entry name" value="ZF_CW"/>
    <property type="match status" value="2"/>
</dbReference>
<evidence type="ECO:0000259" key="6">
    <source>
        <dbReference type="PROSITE" id="PS51050"/>
    </source>
</evidence>
<dbReference type="GO" id="GO:0042242">
    <property type="term" value="F:cobyrinic acid a,c-diamide synthase activity"/>
    <property type="evidence" value="ECO:0007669"/>
    <property type="project" value="InterPro"/>
</dbReference>